<evidence type="ECO:0000256" key="2">
    <source>
        <dbReference type="ARBA" id="ARBA00022723"/>
    </source>
</evidence>
<dbReference type="InterPro" id="IPR050572">
    <property type="entry name" value="Fe-S_Ferredoxin"/>
</dbReference>
<accession>C0QE18</accession>
<evidence type="ECO:0000256" key="1">
    <source>
        <dbReference type="ARBA" id="ARBA00022485"/>
    </source>
</evidence>
<dbReference type="KEGG" id="dat:HRM2_43830"/>
<dbReference type="EMBL" id="CP001087">
    <property type="protein sequence ID" value="ACN17439.1"/>
    <property type="molecule type" value="Genomic_DNA"/>
</dbReference>
<dbReference type="STRING" id="177437.HRM2_43830"/>
<proteinExistence type="predicted"/>
<keyword evidence="7" id="KW-1185">Reference proteome</keyword>
<sequence>MPWINKELCTGCQTCIDECSVEAISMEEDIAFIDEDECIRCGVCHDVCPENAVRHDGERIPEEVQSNLIWAKKLLTHEYYSNDKTKQKQLIERLQRFFTKNKKVTEQTIEQLKILQNTEYAD</sequence>
<dbReference type="InterPro" id="IPR017900">
    <property type="entry name" value="4Fe4S_Fe_S_CS"/>
</dbReference>
<keyword evidence="4" id="KW-0411">Iron-sulfur</keyword>
<feature type="domain" description="4Fe-4S ferredoxin-type" evidence="5">
    <location>
        <begin position="29"/>
        <end position="58"/>
    </location>
</feature>
<dbReference type="SUPFAM" id="SSF54862">
    <property type="entry name" value="4Fe-4S ferredoxins"/>
    <property type="match status" value="1"/>
</dbReference>
<evidence type="ECO:0000256" key="4">
    <source>
        <dbReference type="ARBA" id="ARBA00023014"/>
    </source>
</evidence>
<evidence type="ECO:0000256" key="3">
    <source>
        <dbReference type="ARBA" id="ARBA00023004"/>
    </source>
</evidence>
<dbReference type="InterPro" id="IPR017896">
    <property type="entry name" value="4Fe4S_Fe-S-bd"/>
</dbReference>
<evidence type="ECO:0000259" key="5">
    <source>
        <dbReference type="PROSITE" id="PS51379"/>
    </source>
</evidence>
<protein>
    <submittedName>
        <fullName evidence="6">Ferredoxin</fullName>
    </submittedName>
</protein>
<reference evidence="6 7" key="1">
    <citation type="journal article" date="2009" name="Environ. Microbiol.">
        <title>Genome sequence of Desulfobacterium autotrophicum HRM2, a marine sulfate reducer oxidizing organic carbon completely to carbon dioxide.</title>
        <authorList>
            <person name="Strittmatter A.W."/>
            <person name="Liesegang H."/>
            <person name="Rabus R."/>
            <person name="Decker I."/>
            <person name="Amann J."/>
            <person name="Andres S."/>
            <person name="Henne A."/>
            <person name="Fricke W.F."/>
            <person name="Martinez-Arias R."/>
            <person name="Bartels D."/>
            <person name="Goesmann A."/>
            <person name="Krause L."/>
            <person name="Puehler A."/>
            <person name="Klenk H.P."/>
            <person name="Richter M."/>
            <person name="Schuler M."/>
            <person name="Gloeckner F.O."/>
            <person name="Meyerdierks A."/>
            <person name="Gottschalk G."/>
            <person name="Amann R."/>
        </authorList>
    </citation>
    <scope>NUCLEOTIDE SEQUENCE [LARGE SCALE GENOMIC DNA]</scope>
    <source>
        <strain evidence="7">ATCC 43914 / DSM 3382 / HRM2</strain>
    </source>
</reference>
<evidence type="ECO:0000313" key="7">
    <source>
        <dbReference type="Proteomes" id="UP000000442"/>
    </source>
</evidence>
<dbReference type="PANTHER" id="PTHR43687">
    <property type="entry name" value="ADENYLYLSULFATE REDUCTASE, BETA SUBUNIT"/>
    <property type="match status" value="1"/>
</dbReference>
<organism evidence="6 7">
    <name type="scientific">Desulforapulum autotrophicum (strain ATCC 43914 / DSM 3382 / VKM B-1955 / HRM2)</name>
    <name type="common">Desulfobacterium autotrophicum</name>
    <dbReference type="NCBI Taxonomy" id="177437"/>
    <lineage>
        <taxon>Bacteria</taxon>
        <taxon>Pseudomonadati</taxon>
        <taxon>Thermodesulfobacteriota</taxon>
        <taxon>Desulfobacteria</taxon>
        <taxon>Desulfobacterales</taxon>
        <taxon>Desulfobacteraceae</taxon>
        <taxon>Desulforapulum</taxon>
    </lineage>
</organism>
<dbReference type="PROSITE" id="PS00198">
    <property type="entry name" value="4FE4S_FER_1"/>
    <property type="match status" value="1"/>
</dbReference>
<dbReference type="PANTHER" id="PTHR43687:SF5">
    <property type="entry name" value="4FE-4S FERREDOXIN-TYPE DOMAIN-CONTAINING PROTEIN"/>
    <property type="match status" value="1"/>
</dbReference>
<dbReference type="OrthoDB" id="9803397at2"/>
<dbReference type="PROSITE" id="PS51379">
    <property type="entry name" value="4FE4S_FER_2"/>
    <property type="match status" value="2"/>
</dbReference>
<dbReference type="Pfam" id="PF13237">
    <property type="entry name" value="Fer4_10"/>
    <property type="match status" value="1"/>
</dbReference>
<feature type="domain" description="4Fe-4S ferredoxin-type" evidence="5">
    <location>
        <begin position="1"/>
        <end position="28"/>
    </location>
</feature>
<dbReference type="eggNOG" id="COG2768">
    <property type="taxonomic scope" value="Bacteria"/>
</dbReference>
<evidence type="ECO:0000313" key="6">
    <source>
        <dbReference type="EMBL" id="ACN17439.1"/>
    </source>
</evidence>
<dbReference type="Gene3D" id="3.30.70.20">
    <property type="match status" value="1"/>
</dbReference>
<dbReference type="AlphaFoldDB" id="C0QE18"/>
<keyword evidence="2" id="KW-0479">Metal-binding</keyword>
<name>C0QE18_DESAH</name>
<dbReference type="GO" id="GO:0051539">
    <property type="term" value="F:4 iron, 4 sulfur cluster binding"/>
    <property type="evidence" value="ECO:0007669"/>
    <property type="project" value="UniProtKB-KW"/>
</dbReference>
<dbReference type="Proteomes" id="UP000000442">
    <property type="component" value="Chromosome"/>
</dbReference>
<dbReference type="GO" id="GO:0046872">
    <property type="term" value="F:metal ion binding"/>
    <property type="evidence" value="ECO:0007669"/>
    <property type="project" value="UniProtKB-KW"/>
</dbReference>
<dbReference type="RefSeq" id="WP_015906167.1">
    <property type="nucleotide sequence ID" value="NC_012108.1"/>
</dbReference>
<keyword evidence="3" id="KW-0408">Iron</keyword>
<dbReference type="HOGENOM" id="CLU_2127865_0_0_7"/>
<gene>
    <name evidence="6" type="ordered locus">HRM2_43830</name>
</gene>
<keyword evidence="1" id="KW-0004">4Fe-4S</keyword>